<evidence type="ECO:0000313" key="3">
    <source>
        <dbReference type="EMBL" id="KAB1639614.1"/>
    </source>
</evidence>
<dbReference type="Proteomes" id="UP000490386">
    <property type="component" value="Unassembled WGS sequence"/>
</dbReference>
<evidence type="ECO:0000256" key="1">
    <source>
        <dbReference type="SAM" id="MobiDB-lite"/>
    </source>
</evidence>
<gene>
    <name evidence="3" type="ORF">F8O03_04625</name>
</gene>
<reference evidence="3 4" key="1">
    <citation type="submission" date="2019-09" db="EMBL/GenBank/DDBJ databases">
        <title>Phylogeny of genus Pseudoclavibacter and closely related genus.</title>
        <authorList>
            <person name="Li Y."/>
        </authorList>
    </citation>
    <scope>NUCLEOTIDE SEQUENCE [LARGE SCALE GENOMIC DNA]</scope>
    <source>
        <strain evidence="3 4">THG-MD12</strain>
    </source>
</reference>
<protein>
    <submittedName>
        <fullName evidence="3">DUF4245 domain-containing protein</fullName>
    </submittedName>
</protein>
<evidence type="ECO:0000256" key="2">
    <source>
        <dbReference type="SAM" id="Phobius"/>
    </source>
</evidence>
<organism evidence="3 4">
    <name type="scientific">Pseudoclavibacter terrae</name>
    <dbReference type="NCBI Taxonomy" id="1530195"/>
    <lineage>
        <taxon>Bacteria</taxon>
        <taxon>Bacillati</taxon>
        <taxon>Actinomycetota</taxon>
        <taxon>Actinomycetes</taxon>
        <taxon>Micrococcales</taxon>
        <taxon>Microbacteriaceae</taxon>
        <taxon>Pseudoclavibacter</taxon>
    </lineage>
</organism>
<name>A0A7J5B686_9MICO</name>
<feature type="region of interest" description="Disordered" evidence="1">
    <location>
        <begin position="1"/>
        <end position="22"/>
    </location>
</feature>
<dbReference type="RefSeq" id="WP_151422800.1">
    <property type="nucleotide sequence ID" value="NZ_WBJX01000001.1"/>
</dbReference>
<dbReference type="InterPro" id="IPR025339">
    <property type="entry name" value="DUF4245"/>
</dbReference>
<keyword evidence="4" id="KW-1185">Reference proteome</keyword>
<dbReference type="OrthoDB" id="4801970at2"/>
<keyword evidence="2" id="KW-1133">Transmembrane helix</keyword>
<dbReference type="Pfam" id="PF14030">
    <property type="entry name" value="DUF4245"/>
    <property type="match status" value="1"/>
</dbReference>
<dbReference type="AlphaFoldDB" id="A0A7J5B686"/>
<sequence length="215" mass="23478">MAKPKQPPIVAELGRPETPEETFARKAESSRLYRKRKTINNLVYSLLVSLGLVIFIVAIVPRNETPVSFDVDFASEAQSAQGDFAEPLVVPQVPADWTANEAEIRTSADGVSEWYIGFLVGPKEAPTEYVGVSQGIGINPTWLLDATRERTPTGTVQVGGLDWVEYDATNLSPEDAGNRAYMLVHEQGDQAYLVYGNNRPETVTKLAELVAADLG</sequence>
<proteinExistence type="predicted"/>
<dbReference type="EMBL" id="WBJX01000001">
    <property type="protein sequence ID" value="KAB1639614.1"/>
    <property type="molecule type" value="Genomic_DNA"/>
</dbReference>
<keyword evidence="2" id="KW-0472">Membrane</keyword>
<feature type="transmembrane region" description="Helical" evidence="2">
    <location>
        <begin position="41"/>
        <end position="60"/>
    </location>
</feature>
<evidence type="ECO:0000313" key="4">
    <source>
        <dbReference type="Proteomes" id="UP000490386"/>
    </source>
</evidence>
<comment type="caution">
    <text evidence="3">The sequence shown here is derived from an EMBL/GenBank/DDBJ whole genome shotgun (WGS) entry which is preliminary data.</text>
</comment>
<accession>A0A7J5B686</accession>
<keyword evidence="2" id="KW-0812">Transmembrane</keyword>